<dbReference type="InterPro" id="IPR037171">
    <property type="entry name" value="NagB/RpiA_transferase-like"/>
</dbReference>
<protein>
    <submittedName>
        <fullName evidence="6">ArsR family transcriptional regulator</fullName>
    </submittedName>
</protein>
<name>A0AAD0AFI7_9BIFI</name>
<dbReference type="Proteomes" id="UP000224056">
    <property type="component" value="Chromosome"/>
</dbReference>
<dbReference type="EMBL" id="CP017696">
    <property type="protein sequence ID" value="ATO42226.1"/>
    <property type="molecule type" value="Genomic_DNA"/>
</dbReference>
<dbReference type="GO" id="GO:0003677">
    <property type="term" value="F:DNA binding"/>
    <property type="evidence" value="ECO:0007669"/>
    <property type="project" value="UniProtKB-KW"/>
</dbReference>
<dbReference type="PROSITE" id="PS00894">
    <property type="entry name" value="HTH_DEOR_1"/>
    <property type="match status" value="1"/>
</dbReference>
<keyword evidence="3" id="KW-0804">Transcription</keyword>
<dbReference type="RefSeq" id="WP_015021583.1">
    <property type="nucleotide sequence ID" value="NZ_CP017696.1"/>
</dbReference>
<dbReference type="InterPro" id="IPR036388">
    <property type="entry name" value="WH-like_DNA-bd_sf"/>
</dbReference>
<dbReference type="InterPro" id="IPR001845">
    <property type="entry name" value="HTH_ArsR_DNA-bd_dom"/>
</dbReference>
<keyword evidence="1" id="KW-0805">Transcription regulation</keyword>
<dbReference type="InterPro" id="IPR014036">
    <property type="entry name" value="DeoR-like_C"/>
</dbReference>
<evidence type="ECO:0000256" key="1">
    <source>
        <dbReference type="ARBA" id="ARBA00023015"/>
    </source>
</evidence>
<dbReference type="InterPro" id="IPR036390">
    <property type="entry name" value="WH_DNA-bd_sf"/>
</dbReference>
<dbReference type="SMART" id="SM00420">
    <property type="entry name" value="HTH_DEOR"/>
    <property type="match status" value="1"/>
</dbReference>
<evidence type="ECO:0000313" key="7">
    <source>
        <dbReference type="Proteomes" id="UP000224056"/>
    </source>
</evidence>
<dbReference type="PANTHER" id="PTHR30363:SF44">
    <property type="entry name" value="AGA OPERON TRANSCRIPTIONAL REPRESSOR-RELATED"/>
    <property type="match status" value="1"/>
</dbReference>
<dbReference type="PROSITE" id="PS50987">
    <property type="entry name" value="HTH_ARSR_2"/>
    <property type="match status" value="1"/>
</dbReference>
<sequence>MLLDERRQRILDQLAEHGQSVKDLSHGLGVSESTIRRDLTFLEQDGRLKRKYGGAMLTQGNRADITDSGKQDRVVEATDAQMQLWERMAKAAADMVQDGSVIILDVAPEAALIARNLRGHKVTIITSNLAVLDQVRDDEAVDLVLIGGAVRHHHNSLVGPLAERMIADVAADLMFLCCTGVRGNAVVDNMAVEAPIRQGFIKASQQIVLLADESKFPGTGSFKLCSLTDLDALITTSGSGKGMQDSFAKEGKKVVVV</sequence>
<dbReference type="SUPFAM" id="SSF46785">
    <property type="entry name" value="Winged helix' DNA-binding domain"/>
    <property type="match status" value="1"/>
</dbReference>
<keyword evidence="2" id="KW-0238">DNA-binding</keyword>
<dbReference type="Pfam" id="PF00455">
    <property type="entry name" value="DeoRC"/>
    <property type="match status" value="1"/>
</dbReference>
<dbReference type="CDD" id="cd00090">
    <property type="entry name" value="HTH_ARSR"/>
    <property type="match status" value="1"/>
</dbReference>
<dbReference type="PRINTS" id="PR00037">
    <property type="entry name" value="HTHLACR"/>
</dbReference>
<dbReference type="SUPFAM" id="SSF100950">
    <property type="entry name" value="NagB/RpiA/CoA transferase-like"/>
    <property type="match status" value="1"/>
</dbReference>
<dbReference type="InterPro" id="IPR001034">
    <property type="entry name" value="DeoR_HTH"/>
</dbReference>
<dbReference type="InterPro" id="IPR018356">
    <property type="entry name" value="Tscrpt_reg_HTH_DeoR_CS"/>
</dbReference>
<dbReference type="InterPro" id="IPR050313">
    <property type="entry name" value="Carb_Metab_HTH_regulators"/>
</dbReference>
<accession>A0AAD0AFI7</accession>
<proteinExistence type="predicted"/>
<reference evidence="6 7" key="1">
    <citation type="submission" date="2016-10" db="EMBL/GenBank/DDBJ databases">
        <title>The whole genome sequencing and assembly of B. asteroides DSM 20089 strain.</title>
        <authorList>
            <person name="Lee Y.-J."/>
            <person name="Park M.-K."/>
            <person name="Yi H."/>
            <person name="Bahn Y.-S."/>
            <person name="Kim J.F."/>
            <person name="Lee D.-W."/>
        </authorList>
    </citation>
    <scope>NUCLEOTIDE SEQUENCE [LARGE SCALE GENOMIC DNA]</scope>
    <source>
        <strain evidence="6 7">DSM 20089</strain>
    </source>
</reference>
<dbReference type="InterPro" id="IPR011991">
    <property type="entry name" value="ArsR-like_HTH"/>
</dbReference>
<feature type="domain" description="HTH deoR-type" evidence="5">
    <location>
        <begin position="3"/>
        <end position="57"/>
    </location>
</feature>
<evidence type="ECO:0000259" key="5">
    <source>
        <dbReference type="PROSITE" id="PS51000"/>
    </source>
</evidence>
<dbReference type="PROSITE" id="PS51000">
    <property type="entry name" value="HTH_DEOR_2"/>
    <property type="match status" value="1"/>
</dbReference>
<evidence type="ECO:0000256" key="2">
    <source>
        <dbReference type="ARBA" id="ARBA00023125"/>
    </source>
</evidence>
<dbReference type="PANTHER" id="PTHR30363">
    <property type="entry name" value="HTH-TYPE TRANSCRIPTIONAL REGULATOR SRLR-RELATED"/>
    <property type="match status" value="1"/>
</dbReference>
<evidence type="ECO:0000313" key="6">
    <source>
        <dbReference type="EMBL" id="ATO42226.1"/>
    </source>
</evidence>
<evidence type="ECO:0000259" key="4">
    <source>
        <dbReference type="PROSITE" id="PS50987"/>
    </source>
</evidence>
<dbReference type="Gene3D" id="1.10.10.10">
    <property type="entry name" value="Winged helix-like DNA-binding domain superfamily/Winged helix DNA-binding domain"/>
    <property type="match status" value="1"/>
</dbReference>
<dbReference type="GO" id="GO:0003700">
    <property type="term" value="F:DNA-binding transcription factor activity"/>
    <property type="evidence" value="ECO:0007669"/>
    <property type="project" value="InterPro"/>
</dbReference>
<dbReference type="GeneID" id="93050163"/>
<dbReference type="AlphaFoldDB" id="A0AAD0AFI7"/>
<organism evidence="6 7">
    <name type="scientific">Bifidobacterium asteroides DSM 20089</name>
    <dbReference type="NCBI Taxonomy" id="1437594"/>
    <lineage>
        <taxon>Bacteria</taxon>
        <taxon>Bacillati</taxon>
        <taxon>Actinomycetota</taxon>
        <taxon>Actinomycetes</taxon>
        <taxon>Bifidobacteriales</taxon>
        <taxon>Bifidobacteriaceae</taxon>
        <taxon>Bifidobacterium</taxon>
    </lineage>
</organism>
<dbReference type="Pfam" id="PF08220">
    <property type="entry name" value="HTH_DeoR"/>
    <property type="match status" value="1"/>
</dbReference>
<evidence type="ECO:0000256" key="3">
    <source>
        <dbReference type="ARBA" id="ARBA00023163"/>
    </source>
</evidence>
<dbReference type="SMART" id="SM01134">
    <property type="entry name" value="DeoRC"/>
    <property type="match status" value="1"/>
</dbReference>
<feature type="domain" description="HTH arsR-type" evidence="4">
    <location>
        <begin position="1"/>
        <end position="81"/>
    </location>
</feature>
<gene>
    <name evidence="6" type="ORF">BA20089_02065</name>
</gene>